<name>A0ACC2G9U8_DALPE</name>
<dbReference type="EMBL" id="CM055743">
    <property type="protein sequence ID" value="KAJ8000330.1"/>
    <property type="molecule type" value="Genomic_DNA"/>
</dbReference>
<gene>
    <name evidence="1" type="ORF">DPEC_G00203710</name>
</gene>
<reference evidence="1" key="1">
    <citation type="submission" date="2021-05" db="EMBL/GenBank/DDBJ databases">
        <authorList>
            <person name="Pan Q."/>
            <person name="Jouanno E."/>
            <person name="Zahm M."/>
            <person name="Klopp C."/>
            <person name="Cabau C."/>
            <person name="Louis A."/>
            <person name="Berthelot C."/>
            <person name="Parey E."/>
            <person name="Roest Crollius H."/>
            <person name="Montfort J."/>
            <person name="Robinson-Rechavi M."/>
            <person name="Bouchez O."/>
            <person name="Lampietro C."/>
            <person name="Lopez Roques C."/>
            <person name="Donnadieu C."/>
            <person name="Postlethwait J."/>
            <person name="Bobe J."/>
            <person name="Dillon D."/>
            <person name="Chandos A."/>
            <person name="von Hippel F."/>
            <person name="Guiguen Y."/>
        </authorList>
    </citation>
    <scope>NUCLEOTIDE SEQUENCE</scope>
    <source>
        <strain evidence="1">YG-Jan2019</strain>
    </source>
</reference>
<protein>
    <submittedName>
        <fullName evidence="1">Uncharacterized protein</fullName>
    </submittedName>
</protein>
<dbReference type="Proteomes" id="UP001157502">
    <property type="component" value="Chromosome 16"/>
</dbReference>
<proteinExistence type="predicted"/>
<comment type="caution">
    <text evidence="1">The sequence shown here is derived from an EMBL/GenBank/DDBJ whole genome shotgun (WGS) entry which is preliminary data.</text>
</comment>
<organism evidence="1 2">
    <name type="scientific">Dallia pectoralis</name>
    <name type="common">Alaska blackfish</name>
    <dbReference type="NCBI Taxonomy" id="75939"/>
    <lineage>
        <taxon>Eukaryota</taxon>
        <taxon>Metazoa</taxon>
        <taxon>Chordata</taxon>
        <taxon>Craniata</taxon>
        <taxon>Vertebrata</taxon>
        <taxon>Euteleostomi</taxon>
        <taxon>Actinopterygii</taxon>
        <taxon>Neopterygii</taxon>
        <taxon>Teleostei</taxon>
        <taxon>Protacanthopterygii</taxon>
        <taxon>Esociformes</taxon>
        <taxon>Umbridae</taxon>
        <taxon>Dallia</taxon>
    </lineage>
</organism>
<keyword evidence="2" id="KW-1185">Reference proteome</keyword>
<evidence type="ECO:0000313" key="2">
    <source>
        <dbReference type="Proteomes" id="UP001157502"/>
    </source>
</evidence>
<accession>A0ACC2G9U8</accession>
<evidence type="ECO:0000313" key="1">
    <source>
        <dbReference type="EMBL" id="KAJ8000330.1"/>
    </source>
</evidence>
<sequence length="299" mass="34642">MLTDEVSQTQEVRYCLKSLREQMAARKNCPNRKPPANGYTVCVIRQTSPTEVVTNGNRVGTQELETHVKESTEDSAKLSELNKRLRAQIKETERRHQKEKDCLQAESEEFRRRLDERSERLELVEGKALERGQKVEELERLLGGMQLEAAGLRDKMAAIEAELLLRRAAKEEEAEKQKRIGELEKELARLNQKIPQLDDMLKCQQRKVRNMIEQLQNSRTVIQERDRVIRDLEEKVAFLEAENTEMRDQMEYLMEGGQIPTSTKETKDKPQIIYSRPITPSSTDGNKSLPLIRVIEIQS</sequence>